<dbReference type="EMBL" id="DUZY01000004">
    <property type="protein sequence ID" value="DAD34524.1"/>
    <property type="molecule type" value="Genomic_DNA"/>
</dbReference>
<keyword evidence="1" id="KW-0812">Transmembrane</keyword>
<reference evidence="2 3" key="1">
    <citation type="journal article" date="2020" name="Mol. Biol. Evol.">
        <title>Distinct Expression and Methylation Patterns for Genes with Different Fates following a Single Whole-Genome Duplication in Flowering Plants.</title>
        <authorList>
            <person name="Shi T."/>
            <person name="Rahmani R.S."/>
            <person name="Gugger P.F."/>
            <person name="Wang M."/>
            <person name="Li H."/>
            <person name="Zhang Y."/>
            <person name="Li Z."/>
            <person name="Wang Q."/>
            <person name="Van de Peer Y."/>
            <person name="Marchal K."/>
            <person name="Chen J."/>
        </authorList>
    </citation>
    <scope>NUCLEOTIDE SEQUENCE [LARGE SCALE GENOMIC DNA]</scope>
    <source>
        <tissue evidence="2">Leaf</tissue>
    </source>
</reference>
<dbReference type="AlphaFoldDB" id="A0A822YK04"/>
<evidence type="ECO:0000313" key="3">
    <source>
        <dbReference type="Proteomes" id="UP000607653"/>
    </source>
</evidence>
<feature type="transmembrane region" description="Helical" evidence="1">
    <location>
        <begin position="6"/>
        <end position="25"/>
    </location>
</feature>
<organism evidence="2 3">
    <name type="scientific">Nelumbo nucifera</name>
    <name type="common">Sacred lotus</name>
    <dbReference type="NCBI Taxonomy" id="4432"/>
    <lineage>
        <taxon>Eukaryota</taxon>
        <taxon>Viridiplantae</taxon>
        <taxon>Streptophyta</taxon>
        <taxon>Embryophyta</taxon>
        <taxon>Tracheophyta</taxon>
        <taxon>Spermatophyta</taxon>
        <taxon>Magnoliopsida</taxon>
        <taxon>Proteales</taxon>
        <taxon>Nelumbonaceae</taxon>
        <taxon>Nelumbo</taxon>
    </lineage>
</organism>
<gene>
    <name evidence="2" type="ORF">HUJ06_005164</name>
</gene>
<evidence type="ECO:0000313" key="2">
    <source>
        <dbReference type="EMBL" id="DAD34524.1"/>
    </source>
</evidence>
<sequence length="26" mass="3195">MILLSLEIISLFFSTILWRLFLFQFC</sequence>
<protein>
    <submittedName>
        <fullName evidence="2">Uncharacterized protein</fullName>
    </submittedName>
</protein>
<dbReference type="Proteomes" id="UP000607653">
    <property type="component" value="Unassembled WGS sequence"/>
</dbReference>
<proteinExistence type="predicted"/>
<comment type="caution">
    <text evidence="2">The sequence shown here is derived from an EMBL/GenBank/DDBJ whole genome shotgun (WGS) entry which is preliminary data.</text>
</comment>
<evidence type="ECO:0000256" key="1">
    <source>
        <dbReference type="SAM" id="Phobius"/>
    </source>
</evidence>
<keyword evidence="3" id="KW-1185">Reference proteome</keyword>
<name>A0A822YK04_NELNU</name>
<keyword evidence="1" id="KW-1133">Transmembrane helix</keyword>
<keyword evidence="1" id="KW-0472">Membrane</keyword>
<accession>A0A822YK04</accession>